<name>A0A8C4U3N6_FALTI</name>
<evidence type="ECO:0000259" key="14">
    <source>
        <dbReference type="PROSITE" id="PS50287"/>
    </source>
</evidence>
<feature type="disulfide bond" evidence="11">
    <location>
        <begin position="292"/>
        <end position="302"/>
    </location>
</feature>
<keyword evidence="3 13" id="KW-0732">Signal</keyword>
<evidence type="ECO:0000256" key="1">
    <source>
        <dbReference type="ARBA" id="ARBA00004613"/>
    </source>
</evidence>
<dbReference type="OrthoDB" id="536948at2759"/>
<organism evidence="15 16">
    <name type="scientific">Falco tinnunculus</name>
    <name type="common">Common kestrel</name>
    <dbReference type="NCBI Taxonomy" id="100819"/>
    <lineage>
        <taxon>Eukaryota</taxon>
        <taxon>Metazoa</taxon>
        <taxon>Chordata</taxon>
        <taxon>Craniata</taxon>
        <taxon>Vertebrata</taxon>
        <taxon>Euteleostomi</taxon>
        <taxon>Archelosauria</taxon>
        <taxon>Archosauria</taxon>
        <taxon>Dinosauria</taxon>
        <taxon>Saurischia</taxon>
        <taxon>Theropoda</taxon>
        <taxon>Coelurosauria</taxon>
        <taxon>Aves</taxon>
        <taxon>Neognathae</taxon>
        <taxon>Neoaves</taxon>
        <taxon>Telluraves</taxon>
        <taxon>Australaves</taxon>
        <taxon>Falconiformes</taxon>
        <taxon>Falconidae</taxon>
        <taxon>Falco</taxon>
    </lineage>
</organism>
<keyword evidence="4" id="KW-0677">Repeat</keyword>
<evidence type="ECO:0000313" key="15">
    <source>
        <dbReference type="Ensembl" id="ENSFTIP00000004035.1"/>
    </source>
</evidence>
<keyword evidence="12" id="KW-1133">Transmembrane helix</keyword>
<keyword evidence="16" id="KW-1185">Reference proteome</keyword>
<comment type="subunit">
    <text evidence="9">Interacts with LGALS1 and laminin.</text>
</comment>
<feature type="disulfide bond" evidence="11">
    <location>
        <begin position="185"/>
        <end position="195"/>
    </location>
</feature>
<evidence type="ECO:0000256" key="4">
    <source>
        <dbReference type="ARBA" id="ARBA00022737"/>
    </source>
</evidence>
<dbReference type="GO" id="GO:0005615">
    <property type="term" value="C:extracellular space"/>
    <property type="evidence" value="ECO:0007669"/>
    <property type="project" value="TreeGrafter"/>
</dbReference>
<evidence type="ECO:0000256" key="9">
    <source>
        <dbReference type="ARBA" id="ARBA00064153"/>
    </source>
</evidence>
<feature type="domain" description="SRCR" evidence="14">
    <location>
        <begin position="223"/>
        <end position="323"/>
    </location>
</feature>
<evidence type="ECO:0000256" key="7">
    <source>
        <dbReference type="ARBA" id="ARBA00023180"/>
    </source>
</evidence>
<comment type="function">
    <text evidence="8">Binds to extracellular matrix proteins. Binds to pathogen-associated molecular patterns (PAMPs) present on the cell walls of Gram-positive and Gram-negative bacteria and fungi, behaving as a pattern recognition receptor (PRR). Induces bacterial and fungal aggregation and subsequent inhibition of PAMP-induced cytokine release. Does not possess intrinsic bactericidal activity. May play a role in the innate defense and homeostasis of certain epithelial surfaces.</text>
</comment>
<keyword evidence="12" id="KW-0812">Transmembrane</keyword>
<reference evidence="15" key="2">
    <citation type="submission" date="2025-09" db="UniProtKB">
        <authorList>
            <consortium name="Ensembl"/>
        </authorList>
    </citation>
    <scope>IDENTIFICATION</scope>
</reference>
<dbReference type="PROSITE" id="PS50287">
    <property type="entry name" value="SRCR_2"/>
    <property type="match status" value="2"/>
</dbReference>
<feature type="domain" description="SRCR" evidence="14">
    <location>
        <begin position="116"/>
        <end position="216"/>
    </location>
</feature>
<evidence type="ECO:0000256" key="12">
    <source>
        <dbReference type="SAM" id="Phobius"/>
    </source>
</evidence>
<dbReference type="AlphaFoldDB" id="A0A8C4U3N6"/>
<feature type="disulfide bond" evidence="11">
    <location>
        <begin position="261"/>
        <end position="322"/>
    </location>
</feature>
<dbReference type="PANTHER" id="PTHR48071">
    <property type="entry name" value="SRCR DOMAIN-CONTAINING PROTEIN"/>
    <property type="match status" value="1"/>
</dbReference>
<dbReference type="SUPFAM" id="SSF56487">
    <property type="entry name" value="SRCR-like"/>
    <property type="match status" value="3"/>
</dbReference>
<keyword evidence="7" id="KW-0325">Glycoprotein</keyword>
<evidence type="ECO:0000256" key="10">
    <source>
        <dbReference type="ARBA" id="ARBA00069168"/>
    </source>
</evidence>
<dbReference type="GO" id="GO:0031638">
    <property type="term" value="P:zymogen activation"/>
    <property type="evidence" value="ECO:0007669"/>
    <property type="project" value="TreeGrafter"/>
</dbReference>
<proteinExistence type="predicted"/>
<evidence type="ECO:0000256" key="3">
    <source>
        <dbReference type="ARBA" id="ARBA00022729"/>
    </source>
</evidence>
<dbReference type="PRINTS" id="PR00258">
    <property type="entry name" value="SPERACTRCPTR"/>
</dbReference>
<dbReference type="OMA" id="ECQQKEM"/>
<dbReference type="Gene3D" id="3.10.250.10">
    <property type="entry name" value="SRCR-like domain"/>
    <property type="match status" value="2"/>
</dbReference>
<feature type="signal peptide" evidence="13">
    <location>
        <begin position="1"/>
        <end position="20"/>
    </location>
</feature>
<dbReference type="Pfam" id="PF00530">
    <property type="entry name" value="SRCR"/>
    <property type="match status" value="2"/>
</dbReference>
<dbReference type="GO" id="GO:0004252">
    <property type="term" value="F:serine-type endopeptidase activity"/>
    <property type="evidence" value="ECO:0007669"/>
    <property type="project" value="TreeGrafter"/>
</dbReference>
<evidence type="ECO:0000256" key="6">
    <source>
        <dbReference type="ARBA" id="ARBA00023170"/>
    </source>
</evidence>
<feature type="chain" id="PRO_5034893060" description="Soluble scavenger receptor cysteine-rich domain-containing protein SSC5D" evidence="13">
    <location>
        <begin position="21"/>
        <end position="383"/>
    </location>
</feature>
<keyword evidence="12" id="KW-0472">Membrane</keyword>
<comment type="subcellular location">
    <subcellularLocation>
        <location evidence="1">Secreted</location>
    </subcellularLocation>
</comment>
<dbReference type="FunFam" id="3.10.250.10:FF:000009">
    <property type="entry name" value="WC1"/>
    <property type="match status" value="1"/>
</dbReference>
<feature type="disulfide bond" evidence="11">
    <location>
        <begin position="141"/>
        <end position="205"/>
    </location>
</feature>
<sequence length="383" mass="41000">MHRCSRAWRMALATARAAWSCSGSSSGGRCVTPAGAWRRCRWCVSSWAAARPSQQRIQLILGKGPAASGWPTSPARGWKLAFPDCHTRLWEAHGCDHREDADVVCSGADVSEQHRVRLVNGSNRCVGRVEVFHDEKWGTVCDDGWDLHDATVVCKELGCEAALSAPGSAHFGPGSDPIWLDDVHCVGTESSLTQCQFSNWGEHNCHHNEDAGVVCLGTDPLEVRVRDGLGPCAGRVEVLSNTTWYGVCGSSWSLLEAEVVCRQLGCGPAQSAPTGAQFSPGDGRALLEGLRCRGTEGLLLECQQKEMGPGACRQGSAAGVVCAMPKDLMQSCSVLGGLLGTEAMLCGVLLVLYLWARYGRWAGRSLDKMLTKKTEDTGVASQA</sequence>
<evidence type="ECO:0000256" key="11">
    <source>
        <dbReference type="PROSITE-ProRule" id="PRU00196"/>
    </source>
</evidence>
<dbReference type="Ensembl" id="ENSFTIT00000004218.1">
    <property type="protein sequence ID" value="ENSFTIP00000004035.1"/>
    <property type="gene ID" value="ENSFTIG00000002796.1"/>
</dbReference>
<evidence type="ECO:0000256" key="5">
    <source>
        <dbReference type="ARBA" id="ARBA00023157"/>
    </source>
</evidence>
<evidence type="ECO:0000256" key="13">
    <source>
        <dbReference type="SAM" id="SignalP"/>
    </source>
</evidence>
<accession>A0A8C4U3N6</accession>
<dbReference type="PANTHER" id="PTHR48071:SF15">
    <property type="entry name" value="SRCR DOMAIN-CONTAINING PROTEIN"/>
    <property type="match status" value="1"/>
</dbReference>
<feature type="disulfide bond" evidence="11">
    <location>
        <begin position="248"/>
        <end position="312"/>
    </location>
</feature>
<dbReference type="FunFam" id="3.10.250.10:FF:000007">
    <property type="entry name" value="Soluble scavenger receptor cysteine-rich domain-containing protein SSC5D"/>
    <property type="match status" value="1"/>
</dbReference>
<protein>
    <recommendedName>
        <fullName evidence="10">Soluble scavenger receptor cysteine-rich domain-containing protein SSC5D</fullName>
    </recommendedName>
</protein>
<keyword evidence="6" id="KW-0675">Receptor</keyword>
<evidence type="ECO:0000256" key="8">
    <source>
        <dbReference type="ARBA" id="ARBA00058074"/>
    </source>
</evidence>
<dbReference type="InterPro" id="IPR036772">
    <property type="entry name" value="SRCR-like_dom_sf"/>
</dbReference>
<keyword evidence="2" id="KW-0964">Secreted</keyword>
<dbReference type="Proteomes" id="UP000694562">
    <property type="component" value="Unplaced"/>
</dbReference>
<dbReference type="PROSITE" id="PS00420">
    <property type="entry name" value="SRCR_1"/>
    <property type="match status" value="1"/>
</dbReference>
<reference evidence="15" key="1">
    <citation type="submission" date="2025-08" db="UniProtKB">
        <authorList>
            <consortium name="Ensembl"/>
        </authorList>
    </citation>
    <scope>IDENTIFICATION</scope>
</reference>
<keyword evidence="5 11" id="KW-1015">Disulfide bond</keyword>
<evidence type="ECO:0000313" key="16">
    <source>
        <dbReference type="Proteomes" id="UP000694562"/>
    </source>
</evidence>
<feature type="transmembrane region" description="Helical" evidence="12">
    <location>
        <begin position="334"/>
        <end position="356"/>
    </location>
</feature>
<evidence type="ECO:0000256" key="2">
    <source>
        <dbReference type="ARBA" id="ARBA00022525"/>
    </source>
</evidence>
<dbReference type="GO" id="GO:0005886">
    <property type="term" value="C:plasma membrane"/>
    <property type="evidence" value="ECO:0007669"/>
    <property type="project" value="TreeGrafter"/>
</dbReference>
<feature type="disulfide bond" evidence="11">
    <location>
        <begin position="154"/>
        <end position="215"/>
    </location>
</feature>
<dbReference type="SMART" id="SM00202">
    <property type="entry name" value="SR"/>
    <property type="match status" value="2"/>
</dbReference>
<dbReference type="InterPro" id="IPR001190">
    <property type="entry name" value="SRCR"/>
</dbReference>